<gene>
    <name evidence="3" type="ORF">NX801_18300</name>
</gene>
<keyword evidence="2" id="KW-0472">Membrane</keyword>
<dbReference type="Proteomes" id="UP001431313">
    <property type="component" value="Unassembled WGS sequence"/>
</dbReference>
<proteinExistence type="predicted"/>
<feature type="compositionally biased region" description="Low complexity" evidence="1">
    <location>
        <begin position="102"/>
        <end position="116"/>
    </location>
</feature>
<keyword evidence="2" id="KW-0812">Transmembrane</keyword>
<feature type="transmembrane region" description="Helical" evidence="2">
    <location>
        <begin position="155"/>
        <end position="174"/>
    </location>
</feature>
<organism evidence="3 4">
    <name type="scientific">Streptomyces pyxinae</name>
    <dbReference type="NCBI Taxonomy" id="2970734"/>
    <lineage>
        <taxon>Bacteria</taxon>
        <taxon>Bacillati</taxon>
        <taxon>Actinomycetota</taxon>
        <taxon>Actinomycetes</taxon>
        <taxon>Kitasatosporales</taxon>
        <taxon>Streptomycetaceae</taxon>
        <taxon>Streptomyces</taxon>
    </lineage>
</organism>
<keyword evidence="4" id="KW-1185">Reference proteome</keyword>
<dbReference type="EMBL" id="JANUGQ010000015">
    <property type="protein sequence ID" value="MCS0637580.1"/>
    <property type="molecule type" value="Genomic_DNA"/>
</dbReference>
<comment type="caution">
    <text evidence="3">The sequence shown here is derived from an EMBL/GenBank/DDBJ whole genome shotgun (WGS) entry which is preliminary data.</text>
</comment>
<evidence type="ECO:0000313" key="4">
    <source>
        <dbReference type="Proteomes" id="UP001431313"/>
    </source>
</evidence>
<dbReference type="RefSeq" id="WP_258788831.1">
    <property type="nucleotide sequence ID" value="NZ_JANUGQ010000015.1"/>
</dbReference>
<reference evidence="3" key="1">
    <citation type="submission" date="2022-08" db="EMBL/GenBank/DDBJ databases">
        <authorList>
            <person name="Somphong A."/>
            <person name="Phongsopitanun W."/>
        </authorList>
    </citation>
    <scope>NUCLEOTIDE SEQUENCE</scope>
    <source>
        <strain evidence="3">LP05-1</strain>
    </source>
</reference>
<name>A0ABT2CJJ0_9ACTN</name>
<feature type="transmembrane region" description="Helical" evidence="2">
    <location>
        <begin position="12"/>
        <end position="30"/>
    </location>
</feature>
<accession>A0ABT2CJJ0</accession>
<evidence type="ECO:0000313" key="3">
    <source>
        <dbReference type="EMBL" id="MCS0637580.1"/>
    </source>
</evidence>
<evidence type="ECO:0008006" key="5">
    <source>
        <dbReference type="Google" id="ProtNLM"/>
    </source>
</evidence>
<sequence length="239" mass="24227">MAAGWLSRTVRAAVFAAVCVLLAALGHVLMSGAPVPWWPLAAGALATGAAGFGLAGRERGLPVVVPVAVLAQVTLHELFSRAQSATSPGVVRTTLPGSSGMTAGHPHGPHATGPVAPAAPPGGGHSGHHLMGMAHGGSAVPDTDWAWLPLSSPMIGMYAAHLLAAVASGLWLGYGERAAFRLLRALAGLLAAPLRPPPAPCPPPHCPRVLSYRGGHRLPRPLLLVHAITSRGPPAVGLR</sequence>
<feature type="region of interest" description="Disordered" evidence="1">
    <location>
        <begin position="89"/>
        <end position="131"/>
    </location>
</feature>
<evidence type="ECO:0000256" key="1">
    <source>
        <dbReference type="SAM" id="MobiDB-lite"/>
    </source>
</evidence>
<keyword evidence="2" id="KW-1133">Transmembrane helix</keyword>
<evidence type="ECO:0000256" key="2">
    <source>
        <dbReference type="SAM" id="Phobius"/>
    </source>
</evidence>
<protein>
    <recommendedName>
        <fullName evidence="5">Integral membrane protein</fullName>
    </recommendedName>
</protein>